<accession>A0A6J5LLA7</accession>
<feature type="region of interest" description="Disordered" evidence="1">
    <location>
        <begin position="1"/>
        <end position="22"/>
    </location>
</feature>
<sequence>MLLLSTREKTHGSYPSTAKVSQSLKDAMKASPNWIRLTDVQAESLEMIAVKLARILCGDPEYPDHWADVVGYAKLGEPKEPEQDTQEALDLIKALNHA</sequence>
<proteinExistence type="predicted"/>
<dbReference type="EMBL" id="LR796280">
    <property type="protein sequence ID" value="CAB4134173.1"/>
    <property type="molecule type" value="Genomic_DNA"/>
</dbReference>
<feature type="compositionally biased region" description="Polar residues" evidence="1">
    <location>
        <begin position="13"/>
        <end position="22"/>
    </location>
</feature>
<evidence type="ECO:0000256" key="1">
    <source>
        <dbReference type="SAM" id="MobiDB-lite"/>
    </source>
</evidence>
<evidence type="ECO:0000313" key="2">
    <source>
        <dbReference type="EMBL" id="CAB4134173.1"/>
    </source>
</evidence>
<protein>
    <submittedName>
        <fullName evidence="2">Uncharacterized protein</fullName>
    </submittedName>
</protein>
<feature type="compositionally biased region" description="Basic and acidic residues" evidence="1">
    <location>
        <begin position="1"/>
        <end position="11"/>
    </location>
</feature>
<reference evidence="2" key="1">
    <citation type="submission" date="2020-04" db="EMBL/GenBank/DDBJ databases">
        <authorList>
            <person name="Chiriac C."/>
            <person name="Salcher M."/>
            <person name="Ghai R."/>
            <person name="Kavagutti S V."/>
        </authorList>
    </citation>
    <scope>NUCLEOTIDE SEQUENCE</scope>
</reference>
<name>A0A6J5LLA7_9CAUD</name>
<organism evidence="2">
    <name type="scientific">uncultured Caudovirales phage</name>
    <dbReference type="NCBI Taxonomy" id="2100421"/>
    <lineage>
        <taxon>Viruses</taxon>
        <taxon>Duplodnaviria</taxon>
        <taxon>Heunggongvirae</taxon>
        <taxon>Uroviricota</taxon>
        <taxon>Caudoviricetes</taxon>
        <taxon>Peduoviridae</taxon>
        <taxon>Maltschvirus</taxon>
        <taxon>Maltschvirus maltsch</taxon>
    </lineage>
</organism>
<gene>
    <name evidence="2" type="ORF">UFOVP266_27</name>
</gene>